<evidence type="ECO:0000259" key="5">
    <source>
        <dbReference type="PROSITE" id="PS50021"/>
    </source>
</evidence>
<dbReference type="PROSITE" id="PS51450">
    <property type="entry name" value="LRR"/>
    <property type="match status" value="3"/>
</dbReference>
<dbReference type="InterPro" id="IPR036872">
    <property type="entry name" value="CH_dom_sf"/>
</dbReference>
<dbReference type="PROSITE" id="PS50021">
    <property type="entry name" value="CH"/>
    <property type="match status" value="1"/>
</dbReference>
<dbReference type="EMBL" id="AGCU01029950">
    <property type="status" value="NOT_ANNOTATED_CDS"/>
    <property type="molecule type" value="Genomic_DNA"/>
</dbReference>
<dbReference type="CDD" id="cd21273">
    <property type="entry name" value="CH_LRCH4"/>
    <property type="match status" value="1"/>
</dbReference>
<reference evidence="7" key="1">
    <citation type="submission" date="2011-10" db="EMBL/GenBank/DDBJ databases">
        <authorList>
            <consortium name="Soft-shell Turtle Genome Consortium"/>
        </authorList>
    </citation>
    <scope>NUCLEOTIDE SEQUENCE [LARGE SCALE GENOMIC DNA]</scope>
    <source>
        <strain evidence="7">Daiwa-1</strain>
    </source>
</reference>
<dbReference type="EMBL" id="AGCU01029953">
    <property type="status" value="NOT_ANNOTATED_CDS"/>
    <property type="molecule type" value="Genomic_DNA"/>
</dbReference>
<feature type="transmembrane region" description="Helical" evidence="4">
    <location>
        <begin position="594"/>
        <end position="613"/>
    </location>
</feature>
<sequence>DLSRNRFAEVPEDACHLVSLEGLSLYHNCLRSIPPAIANLQALTYLNLSRNQLTSLPPCLCQLPLKVLIASNNKLASLPDEMGALSSLRQLGRENTKNKLQSLPASTGQLESLRDLNVRRNQLTTLPEELSELPLVRLDFSCNRVARIPVCYRHLRHLQTILLDNNPLQSPPAQICLKGKIHIFKYLNLEACSKAGPDLVDLARANRPTSFSTCLSDEFYPGRQYGGLDSGFNSVDSGSKRWSGNESTDESSDLSFRVAELIRDPRQLKEKRDRAAANADLEQIDFIDSSLEEEEAAKPERQKAEKSLPQRAGGGEKVPNSSREEPVGEERRRPETLQIWQERERQQQRPPRGVNGAQRDSSRLPPLPLSVSGCRAAVQYLQPNIPRADSPAAGASRGSRSCLKGPSAPRPQLCYGGGGRPWGREAGLAQKPSSFLFRSSSRSAVKPSSAPDLLRLRAGSHDQDEKELTAQLRKAIESRLSMTLAEDLSDALANGAVLCQLVNHLRPRSVPFIHVPSPAVPKLNMARSRKNVENFLEACRRMGVPEVTLCSASDVLQGDAHRLWGTLRALLLCGGEESATPAAAHTTPALPGHLAGFALFYVSVMSLLFLAYCKLCGF</sequence>
<dbReference type="Gene3D" id="3.80.10.10">
    <property type="entry name" value="Ribonuclease Inhibitor"/>
    <property type="match status" value="2"/>
</dbReference>
<dbReference type="InterPro" id="IPR001611">
    <property type="entry name" value="Leu-rich_rpt"/>
</dbReference>
<reference evidence="6" key="4">
    <citation type="submission" date="2025-09" db="UniProtKB">
        <authorList>
            <consortium name="Ensembl"/>
        </authorList>
    </citation>
    <scope>IDENTIFICATION</scope>
</reference>
<keyword evidence="2" id="KW-0677">Repeat</keyword>
<dbReference type="InterPro" id="IPR001715">
    <property type="entry name" value="CH_dom"/>
</dbReference>
<evidence type="ECO:0000313" key="6">
    <source>
        <dbReference type="Ensembl" id="ENSPSIP00000006275.1"/>
    </source>
</evidence>
<dbReference type="InterPro" id="IPR050216">
    <property type="entry name" value="LRR_domain-containing"/>
</dbReference>
<dbReference type="PANTHER" id="PTHR48051:SF64">
    <property type="entry name" value="LEUCINE RICH REPEATS AND CALPONIN HOMOLOGY DOMAIN CONTAINING 4"/>
    <property type="match status" value="1"/>
</dbReference>
<keyword evidence="1" id="KW-0433">Leucine-rich repeat</keyword>
<keyword evidence="4" id="KW-0812">Transmembrane</keyword>
<dbReference type="EMBL" id="AGCU01029952">
    <property type="status" value="NOT_ANNOTATED_CDS"/>
    <property type="molecule type" value="Genomic_DNA"/>
</dbReference>
<keyword evidence="4" id="KW-1133">Transmembrane helix</keyword>
<dbReference type="FunFam" id="3.80.10.10:FF:000067">
    <property type="entry name" value="Leucine-rich repeat and calponin homology domain-containing protein 4 isoform 1"/>
    <property type="match status" value="1"/>
</dbReference>
<name>K7FE15_PELSI</name>
<dbReference type="SMART" id="SM00033">
    <property type="entry name" value="CH"/>
    <property type="match status" value="1"/>
</dbReference>
<reference evidence="6" key="3">
    <citation type="submission" date="2025-08" db="UniProtKB">
        <authorList>
            <consortium name="Ensembl"/>
        </authorList>
    </citation>
    <scope>IDENTIFICATION</scope>
</reference>
<dbReference type="Proteomes" id="UP000007267">
    <property type="component" value="Unassembled WGS sequence"/>
</dbReference>
<dbReference type="SMART" id="SM00364">
    <property type="entry name" value="LRR_BAC"/>
    <property type="match status" value="3"/>
</dbReference>
<feature type="compositionally biased region" description="Low complexity" evidence="3">
    <location>
        <begin position="386"/>
        <end position="401"/>
    </location>
</feature>
<reference evidence="7" key="2">
    <citation type="journal article" date="2013" name="Nat. Genet.">
        <title>The draft genomes of soft-shell turtle and green sea turtle yield insights into the development and evolution of the turtle-specific body plan.</title>
        <authorList>
            <person name="Wang Z."/>
            <person name="Pascual-Anaya J."/>
            <person name="Zadissa A."/>
            <person name="Li W."/>
            <person name="Niimura Y."/>
            <person name="Huang Z."/>
            <person name="Li C."/>
            <person name="White S."/>
            <person name="Xiong Z."/>
            <person name="Fang D."/>
            <person name="Wang B."/>
            <person name="Ming Y."/>
            <person name="Chen Y."/>
            <person name="Zheng Y."/>
            <person name="Kuraku S."/>
            <person name="Pignatelli M."/>
            <person name="Herrero J."/>
            <person name="Beal K."/>
            <person name="Nozawa M."/>
            <person name="Li Q."/>
            <person name="Wang J."/>
            <person name="Zhang H."/>
            <person name="Yu L."/>
            <person name="Shigenobu S."/>
            <person name="Wang J."/>
            <person name="Liu J."/>
            <person name="Flicek P."/>
            <person name="Searle S."/>
            <person name="Wang J."/>
            <person name="Kuratani S."/>
            <person name="Yin Y."/>
            <person name="Aken B."/>
            <person name="Zhang G."/>
            <person name="Irie N."/>
        </authorList>
    </citation>
    <scope>NUCLEOTIDE SEQUENCE [LARGE SCALE GENOMIC DNA]</scope>
    <source>
        <strain evidence="7">Daiwa-1</strain>
    </source>
</reference>
<dbReference type="GeneTree" id="ENSGT00940000158330"/>
<accession>K7FE15</accession>
<feature type="compositionally biased region" description="Basic and acidic residues" evidence="3">
    <location>
        <begin position="296"/>
        <end position="308"/>
    </location>
</feature>
<evidence type="ECO:0000313" key="7">
    <source>
        <dbReference type="Proteomes" id="UP000007267"/>
    </source>
</evidence>
<feature type="region of interest" description="Disordered" evidence="3">
    <location>
        <begin position="386"/>
        <end position="418"/>
    </location>
</feature>
<dbReference type="Pfam" id="PF00307">
    <property type="entry name" value="CH"/>
    <property type="match status" value="1"/>
</dbReference>
<keyword evidence="4" id="KW-0472">Membrane</keyword>
<organism evidence="6 7">
    <name type="scientific">Pelodiscus sinensis</name>
    <name type="common">Chinese softshell turtle</name>
    <name type="synonym">Trionyx sinensis</name>
    <dbReference type="NCBI Taxonomy" id="13735"/>
    <lineage>
        <taxon>Eukaryota</taxon>
        <taxon>Metazoa</taxon>
        <taxon>Chordata</taxon>
        <taxon>Craniata</taxon>
        <taxon>Vertebrata</taxon>
        <taxon>Euteleostomi</taxon>
        <taxon>Archelosauria</taxon>
        <taxon>Testudinata</taxon>
        <taxon>Testudines</taxon>
        <taxon>Cryptodira</taxon>
        <taxon>Trionychia</taxon>
        <taxon>Trionychidae</taxon>
        <taxon>Pelodiscus</taxon>
    </lineage>
</organism>
<evidence type="ECO:0000256" key="4">
    <source>
        <dbReference type="SAM" id="Phobius"/>
    </source>
</evidence>
<dbReference type="InterPro" id="IPR032675">
    <property type="entry name" value="LRR_dom_sf"/>
</dbReference>
<dbReference type="SUPFAM" id="SSF52058">
    <property type="entry name" value="L domain-like"/>
    <property type="match status" value="1"/>
</dbReference>
<dbReference type="GO" id="GO:0005737">
    <property type="term" value="C:cytoplasm"/>
    <property type="evidence" value="ECO:0007669"/>
    <property type="project" value="TreeGrafter"/>
</dbReference>
<dbReference type="SUPFAM" id="SSF47576">
    <property type="entry name" value="Calponin-homology domain, CH-domain"/>
    <property type="match status" value="1"/>
</dbReference>
<dbReference type="InterPro" id="IPR055414">
    <property type="entry name" value="LRR_R13L4/SHOC2-like"/>
</dbReference>
<dbReference type="HOGENOM" id="CLU_008231_2_0_1"/>
<dbReference type="STRING" id="13735.ENSPSIP00000006275"/>
<proteinExistence type="predicted"/>
<dbReference type="InterPro" id="IPR003591">
    <property type="entry name" value="Leu-rich_rpt_typical-subtyp"/>
</dbReference>
<evidence type="ECO:0000256" key="3">
    <source>
        <dbReference type="SAM" id="MobiDB-lite"/>
    </source>
</evidence>
<dbReference type="Ensembl" id="ENSPSIT00000006312.1">
    <property type="protein sequence ID" value="ENSPSIP00000006275.1"/>
    <property type="gene ID" value="ENSPSIG00000005748.1"/>
</dbReference>
<dbReference type="OMA" id="RAPKQET"/>
<protein>
    <recommendedName>
        <fullName evidence="5">Calponin-homology (CH) domain-containing protein</fullName>
    </recommendedName>
</protein>
<dbReference type="eggNOG" id="KOG0532">
    <property type="taxonomic scope" value="Eukaryota"/>
</dbReference>
<dbReference type="Pfam" id="PF23598">
    <property type="entry name" value="LRR_14"/>
    <property type="match status" value="1"/>
</dbReference>
<keyword evidence="7" id="KW-1185">Reference proteome</keyword>
<feature type="region of interest" description="Disordered" evidence="3">
    <location>
        <begin position="293"/>
        <end position="369"/>
    </location>
</feature>
<evidence type="ECO:0000256" key="1">
    <source>
        <dbReference type="ARBA" id="ARBA00022614"/>
    </source>
</evidence>
<dbReference type="SMART" id="SM00369">
    <property type="entry name" value="LRR_TYP"/>
    <property type="match status" value="5"/>
</dbReference>
<dbReference type="EMBL" id="AGCU01029951">
    <property type="status" value="NOT_ANNOTATED_CDS"/>
    <property type="molecule type" value="Genomic_DNA"/>
</dbReference>
<dbReference type="FunFam" id="1.10.418.10:FF:000056">
    <property type="entry name" value="leucine-rich repeat and calponin homology domain-containing protein 4 isoform X2"/>
    <property type="match status" value="1"/>
</dbReference>
<dbReference type="PANTHER" id="PTHR48051">
    <property type="match status" value="1"/>
</dbReference>
<evidence type="ECO:0000256" key="2">
    <source>
        <dbReference type="ARBA" id="ARBA00022737"/>
    </source>
</evidence>
<feature type="compositionally biased region" description="Basic and acidic residues" evidence="3">
    <location>
        <begin position="322"/>
        <end position="347"/>
    </location>
</feature>
<dbReference type="Gene3D" id="1.10.418.10">
    <property type="entry name" value="Calponin-like domain"/>
    <property type="match status" value="1"/>
</dbReference>
<dbReference type="EMBL" id="AGCU01029954">
    <property type="status" value="NOT_ANNOTATED_CDS"/>
    <property type="molecule type" value="Genomic_DNA"/>
</dbReference>
<feature type="domain" description="Calponin-homology (CH)" evidence="5">
    <location>
        <begin position="462"/>
        <end position="575"/>
    </location>
</feature>
<dbReference type="AlphaFoldDB" id="K7FE15"/>